<keyword evidence="2" id="KW-1185">Reference proteome</keyword>
<reference evidence="1 2" key="1">
    <citation type="submission" date="2019-05" db="EMBL/GenBank/DDBJ databases">
        <title>Another draft genome of Portunus trituberculatus and its Hox gene families provides insights of decapod evolution.</title>
        <authorList>
            <person name="Jeong J.-H."/>
            <person name="Song I."/>
            <person name="Kim S."/>
            <person name="Choi T."/>
            <person name="Kim D."/>
            <person name="Ryu S."/>
            <person name="Kim W."/>
        </authorList>
    </citation>
    <scope>NUCLEOTIDE SEQUENCE [LARGE SCALE GENOMIC DNA]</scope>
    <source>
        <tissue evidence="1">Muscle</tissue>
    </source>
</reference>
<dbReference type="EMBL" id="VSRR010003969">
    <property type="protein sequence ID" value="MPC38081.1"/>
    <property type="molecule type" value="Genomic_DNA"/>
</dbReference>
<evidence type="ECO:0000313" key="1">
    <source>
        <dbReference type="EMBL" id="MPC38081.1"/>
    </source>
</evidence>
<proteinExistence type="predicted"/>
<evidence type="ECO:0000313" key="2">
    <source>
        <dbReference type="Proteomes" id="UP000324222"/>
    </source>
</evidence>
<dbReference type="Proteomes" id="UP000324222">
    <property type="component" value="Unassembled WGS sequence"/>
</dbReference>
<sequence>MSVLTQTITNNRTTVVVCKDGVLSHWGKVHQ</sequence>
<comment type="caution">
    <text evidence="1">The sequence shown here is derived from an EMBL/GenBank/DDBJ whole genome shotgun (WGS) entry which is preliminary data.</text>
</comment>
<accession>A0A5B7ETV1</accession>
<dbReference type="AlphaFoldDB" id="A0A5B7ETV1"/>
<gene>
    <name evidence="1" type="ORF">E2C01_031582</name>
</gene>
<name>A0A5B7ETV1_PORTR</name>
<organism evidence="1 2">
    <name type="scientific">Portunus trituberculatus</name>
    <name type="common">Swimming crab</name>
    <name type="synonym">Neptunus trituberculatus</name>
    <dbReference type="NCBI Taxonomy" id="210409"/>
    <lineage>
        <taxon>Eukaryota</taxon>
        <taxon>Metazoa</taxon>
        <taxon>Ecdysozoa</taxon>
        <taxon>Arthropoda</taxon>
        <taxon>Crustacea</taxon>
        <taxon>Multicrustacea</taxon>
        <taxon>Malacostraca</taxon>
        <taxon>Eumalacostraca</taxon>
        <taxon>Eucarida</taxon>
        <taxon>Decapoda</taxon>
        <taxon>Pleocyemata</taxon>
        <taxon>Brachyura</taxon>
        <taxon>Eubrachyura</taxon>
        <taxon>Portunoidea</taxon>
        <taxon>Portunidae</taxon>
        <taxon>Portuninae</taxon>
        <taxon>Portunus</taxon>
    </lineage>
</organism>
<protein>
    <submittedName>
        <fullName evidence="1">Uncharacterized protein</fullName>
    </submittedName>
</protein>